<keyword evidence="14" id="KW-1185">Reference proteome</keyword>
<dbReference type="GO" id="GO:0005524">
    <property type="term" value="F:ATP binding"/>
    <property type="evidence" value="ECO:0007669"/>
    <property type="project" value="UniProtKB-UniRule"/>
</dbReference>
<reference evidence="12 14" key="1">
    <citation type="submission" date="2015-04" db="EMBL/GenBank/DDBJ databases">
        <title>Microcin producing Clostridium sp. JC272T.</title>
        <authorList>
            <person name="Jyothsna T."/>
            <person name="Sasikala C."/>
            <person name="Ramana C."/>
        </authorList>
    </citation>
    <scope>NUCLEOTIDE SEQUENCE [LARGE SCALE GENOMIC DNA]</scope>
    <source>
        <strain evidence="12 14">JC272</strain>
    </source>
</reference>
<accession>A0A0M3DKD3</accession>
<keyword evidence="5 11" id="KW-0808">Transferase</keyword>
<feature type="binding site" evidence="11">
    <location>
        <position position="57"/>
    </location>
    <ligand>
        <name>substrate</name>
    </ligand>
</feature>
<feature type="binding site" evidence="11">
    <location>
        <position position="138"/>
    </location>
    <ligand>
        <name>substrate</name>
    </ligand>
</feature>
<sequence>MKNIILIGFMGTGKTTVGKELARLKEMKFLDVDFEIEKKENKTINQIFKEHGEVYFRRIESALLKEVYCLENTIISTGGGIIENESNAEILKNTKNVIWLDGNVNTIVNNLKNEIDKRPKLKDVKDIKAYVQDLLNHRYEKYEKCSNIKISIDDKNIAQVVREILVYI</sequence>
<comment type="catalytic activity">
    <reaction evidence="10 11">
        <text>shikimate + ATP = 3-phosphoshikimate + ADP + H(+)</text>
        <dbReference type="Rhea" id="RHEA:13121"/>
        <dbReference type="ChEBI" id="CHEBI:15378"/>
        <dbReference type="ChEBI" id="CHEBI:30616"/>
        <dbReference type="ChEBI" id="CHEBI:36208"/>
        <dbReference type="ChEBI" id="CHEBI:145989"/>
        <dbReference type="ChEBI" id="CHEBI:456216"/>
        <dbReference type="EC" id="2.7.1.71"/>
    </reaction>
</comment>
<evidence type="ECO:0000256" key="10">
    <source>
        <dbReference type="ARBA" id="ARBA00048567"/>
    </source>
</evidence>
<keyword evidence="4 11" id="KW-0028">Amino-acid biosynthesis</keyword>
<dbReference type="AlphaFoldDB" id="A0A0M3DKD3"/>
<evidence type="ECO:0000256" key="8">
    <source>
        <dbReference type="ARBA" id="ARBA00022840"/>
    </source>
</evidence>
<comment type="caution">
    <text evidence="11">Lacks conserved residue(s) required for the propagation of feature annotation.</text>
</comment>
<keyword evidence="7 11" id="KW-0418">Kinase</keyword>
<proteinExistence type="inferred from homology"/>
<keyword evidence="8 11" id="KW-0067">ATP-binding</keyword>
<feature type="binding site" evidence="11">
    <location>
        <position position="79"/>
    </location>
    <ligand>
        <name>substrate</name>
    </ligand>
</feature>
<keyword evidence="6 11" id="KW-0547">Nucleotide-binding</keyword>
<evidence type="ECO:0000256" key="1">
    <source>
        <dbReference type="ARBA" id="ARBA00004842"/>
    </source>
</evidence>
<keyword evidence="11" id="KW-0963">Cytoplasm</keyword>
<evidence type="ECO:0000313" key="13">
    <source>
        <dbReference type="EMBL" id="KKY02997.1"/>
    </source>
</evidence>
<keyword evidence="11" id="KW-0479">Metal-binding</keyword>
<dbReference type="GO" id="GO:0009073">
    <property type="term" value="P:aromatic amino acid family biosynthetic process"/>
    <property type="evidence" value="ECO:0007669"/>
    <property type="project" value="UniProtKB-KW"/>
</dbReference>
<dbReference type="EMBL" id="LBBT01000143">
    <property type="protein sequence ID" value="KKY01842.1"/>
    <property type="molecule type" value="Genomic_DNA"/>
</dbReference>
<dbReference type="EC" id="2.7.1.71" evidence="3 11"/>
<dbReference type="PATRIC" id="fig|1629550.3.peg.321"/>
<evidence type="ECO:0000256" key="2">
    <source>
        <dbReference type="ARBA" id="ARBA00006997"/>
    </source>
</evidence>
<evidence type="ECO:0000256" key="4">
    <source>
        <dbReference type="ARBA" id="ARBA00022605"/>
    </source>
</evidence>
<dbReference type="OrthoDB" id="9800332at2"/>
<organism evidence="12 14">
    <name type="scientific">Paraclostridium benzoelyticum</name>
    <dbReference type="NCBI Taxonomy" id="1629550"/>
    <lineage>
        <taxon>Bacteria</taxon>
        <taxon>Bacillati</taxon>
        <taxon>Bacillota</taxon>
        <taxon>Clostridia</taxon>
        <taxon>Peptostreptococcales</taxon>
        <taxon>Peptostreptococcaceae</taxon>
        <taxon>Paraclostridium</taxon>
    </lineage>
</organism>
<dbReference type="GO" id="GO:0005829">
    <property type="term" value="C:cytosol"/>
    <property type="evidence" value="ECO:0007669"/>
    <property type="project" value="TreeGrafter"/>
</dbReference>
<name>A0A0M3DKD3_9FIRM</name>
<dbReference type="GO" id="GO:0004765">
    <property type="term" value="F:shikimate kinase activity"/>
    <property type="evidence" value="ECO:0007669"/>
    <property type="project" value="UniProtKB-UniRule"/>
</dbReference>
<gene>
    <name evidence="11" type="primary">aroK</name>
    <name evidence="13" type="ORF">VN21_00135</name>
    <name evidence="12" type="ORF">VN21_06595</name>
</gene>
<comment type="subunit">
    <text evidence="11">Monomer.</text>
</comment>
<dbReference type="UniPathway" id="UPA00053">
    <property type="reaction ID" value="UER00088"/>
</dbReference>
<dbReference type="Pfam" id="PF01202">
    <property type="entry name" value="SKI"/>
    <property type="match status" value="1"/>
</dbReference>
<feature type="binding site" evidence="11">
    <location>
        <position position="118"/>
    </location>
    <ligand>
        <name>ATP</name>
        <dbReference type="ChEBI" id="CHEBI:30616"/>
    </ligand>
</feature>
<dbReference type="HAMAP" id="MF_00109">
    <property type="entry name" value="Shikimate_kinase"/>
    <property type="match status" value="1"/>
</dbReference>
<dbReference type="EMBL" id="LBBT01000005">
    <property type="protein sequence ID" value="KKY02997.1"/>
    <property type="molecule type" value="Genomic_DNA"/>
</dbReference>
<dbReference type="GO" id="GO:0008652">
    <property type="term" value="P:amino acid biosynthetic process"/>
    <property type="evidence" value="ECO:0007669"/>
    <property type="project" value="UniProtKB-KW"/>
</dbReference>
<dbReference type="InterPro" id="IPR031322">
    <property type="entry name" value="Shikimate/glucono_kinase"/>
</dbReference>
<dbReference type="InterPro" id="IPR000623">
    <property type="entry name" value="Shikimate_kinase/TSH1"/>
</dbReference>
<feature type="binding site" evidence="11">
    <location>
        <begin position="11"/>
        <end position="16"/>
    </location>
    <ligand>
        <name>ATP</name>
        <dbReference type="ChEBI" id="CHEBI:30616"/>
    </ligand>
</feature>
<dbReference type="InterPro" id="IPR027417">
    <property type="entry name" value="P-loop_NTPase"/>
</dbReference>
<dbReference type="InterPro" id="IPR023000">
    <property type="entry name" value="Shikimate_kinase_CS"/>
</dbReference>
<comment type="cofactor">
    <cofactor evidence="11">
        <name>Mg(2+)</name>
        <dbReference type="ChEBI" id="CHEBI:18420"/>
    </cofactor>
    <text evidence="11">Binds 1 Mg(2+) ion per subunit.</text>
</comment>
<evidence type="ECO:0000256" key="7">
    <source>
        <dbReference type="ARBA" id="ARBA00022777"/>
    </source>
</evidence>
<comment type="function">
    <text evidence="11">Catalyzes the specific phosphorylation of the 3-hydroxyl group of shikimic acid using ATP as a cosubstrate.</text>
</comment>
<comment type="caution">
    <text evidence="12">The sequence shown here is derived from an EMBL/GenBank/DDBJ whole genome shotgun (WGS) entry which is preliminary data.</text>
</comment>
<dbReference type="PANTHER" id="PTHR21087:SF16">
    <property type="entry name" value="SHIKIMATE KINASE 1, CHLOROPLASTIC"/>
    <property type="match status" value="1"/>
</dbReference>
<comment type="similarity">
    <text evidence="2 11">Belongs to the shikimate kinase family.</text>
</comment>
<evidence type="ECO:0000313" key="14">
    <source>
        <dbReference type="Proteomes" id="UP000034407"/>
    </source>
</evidence>
<feature type="binding site" evidence="11">
    <location>
        <position position="33"/>
    </location>
    <ligand>
        <name>substrate</name>
    </ligand>
</feature>
<keyword evidence="9 11" id="KW-0057">Aromatic amino acid biosynthesis</keyword>
<evidence type="ECO:0000256" key="6">
    <source>
        <dbReference type="ARBA" id="ARBA00022741"/>
    </source>
</evidence>
<dbReference type="CDD" id="cd00464">
    <property type="entry name" value="SK"/>
    <property type="match status" value="1"/>
</dbReference>
<keyword evidence="11" id="KW-0460">Magnesium</keyword>
<dbReference type="GO" id="GO:0000287">
    <property type="term" value="F:magnesium ion binding"/>
    <property type="evidence" value="ECO:0007669"/>
    <property type="project" value="UniProtKB-UniRule"/>
</dbReference>
<evidence type="ECO:0000256" key="9">
    <source>
        <dbReference type="ARBA" id="ARBA00023141"/>
    </source>
</evidence>
<comment type="subcellular location">
    <subcellularLocation>
        <location evidence="11">Cytoplasm</location>
    </subcellularLocation>
</comment>
<dbReference type="PANTHER" id="PTHR21087">
    <property type="entry name" value="SHIKIMATE KINASE"/>
    <property type="match status" value="1"/>
</dbReference>
<feature type="binding site" evidence="11">
    <location>
        <position position="15"/>
    </location>
    <ligand>
        <name>Mg(2+)</name>
        <dbReference type="ChEBI" id="CHEBI:18420"/>
    </ligand>
</feature>
<dbReference type="RefSeq" id="WP_046821484.1">
    <property type="nucleotide sequence ID" value="NZ_LBBT01000005.1"/>
</dbReference>
<dbReference type="Proteomes" id="UP000034407">
    <property type="component" value="Unassembled WGS sequence"/>
</dbReference>
<protein>
    <recommendedName>
        <fullName evidence="3 11">Shikimate kinase</fullName>
        <shortName evidence="11">SK</shortName>
        <ecNumber evidence="3 11">2.7.1.71</ecNumber>
    </recommendedName>
</protein>
<evidence type="ECO:0000256" key="5">
    <source>
        <dbReference type="ARBA" id="ARBA00022679"/>
    </source>
</evidence>
<dbReference type="SUPFAM" id="SSF52540">
    <property type="entry name" value="P-loop containing nucleoside triphosphate hydrolases"/>
    <property type="match status" value="1"/>
</dbReference>
<dbReference type="PROSITE" id="PS01128">
    <property type="entry name" value="SHIKIMATE_KINASE"/>
    <property type="match status" value="1"/>
</dbReference>
<comment type="pathway">
    <text evidence="1 11">Metabolic intermediate biosynthesis; chorismate biosynthesis; chorismate from D-erythrose 4-phosphate and phosphoenolpyruvate: step 5/7.</text>
</comment>
<dbReference type="PRINTS" id="PR01100">
    <property type="entry name" value="SHIKIMTKNASE"/>
</dbReference>
<dbReference type="GO" id="GO:0009423">
    <property type="term" value="P:chorismate biosynthetic process"/>
    <property type="evidence" value="ECO:0007669"/>
    <property type="project" value="UniProtKB-UniRule"/>
</dbReference>
<dbReference type="Gene3D" id="3.40.50.300">
    <property type="entry name" value="P-loop containing nucleotide triphosphate hydrolases"/>
    <property type="match status" value="1"/>
</dbReference>
<evidence type="ECO:0000313" key="12">
    <source>
        <dbReference type="EMBL" id="KKY01842.1"/>
    </source>
</evidence>
<evidence type="ECO:0000256" key="3">
    <source>
        <dbReference type="ARBA" id="ARBA00012154"/>
    </source>
</evidence>
<evidence type="ECO:0000256" key="11">
    <source>
        <dbReference type="HAMAP-Rule" id="MF_00109"/>
    </source>
</evidence>